<gene>
    <name evidence="1" type="ORF">DP106_04105</name>
</gene>
<evidence type="ECO:0000313" key="1">
    <source>
        <dbReference type="EMBL" id="RJX50788.1"/>
    </source>
</evidence>
<dbReference type="SUPFAM" id="SSF69025">
    <property type="entry name" value="Hypothetical protein MTH865"/>
    <property type="match status" value="1"/>
</dbReference>
<comment type="caution">
    <text evidence="1">The sequence shown here is derived from an EMBL/GenBank/DDBJ whole genome shotgun (WGS) entry which is preliminary data.</text>
</comment>
<organism evidence="1 2">
    <name type="scientific">Halonotius pteroides</name>
    <dbReference type="NCBI Taxonomy" id="268735"/>
    <lineage>
        <taxon>Archaea</taxon>
        <taxon>Methanobacteriati</taxon>
        <taxon>Methanobacteriota</taxon>
        <taxon>Stenosarchaea group</taxon>
        <taxon>Halobacteria</taxon>
        <taxon>Halobacteriales</taxon>
        <taxon>Haloferacaceae</taxon>
        <taxon>Halonotius</taxon>
    </lineage>
</organism>
<dbReference type="EMBL" id="QMDW01000004">
    <property type="protein sequence ID" value="RJX50788.1"/>
    <property type="molecule type" value="Genomic_DNA"/>
</dbReference>
<sequence>MTPAEAEIRRQLTEVFGAAEYPVTDPFELIPVLPDGAATTFEAGDVTIGAMELGMEYADYQEYPYDSVEPLVDDLMAGLRAEDVFA</sequence>
<dbReference type="Pfam" id="PF07747">
    <property type="entry name" value="MTH865"/>
    <property type="match status" value="1"/>
</dbReference>
<dbReference type="InterPro" id="IPR036825">
    <property type="entry name" value="MTH865-like_sf"/>
</dbReference>
<name>A0A3A6QQC7_9EURY</name>
<proteinExistence type="predicted"/>
<protein>
    <recommendedName>
        <fullName evidence="3">MTH865 family protein</fullName>
    </recommendedName>
</protein>
<evidence type="ECO:0000313" key="2">
    <source>
        <dbReference type="Proteomes" id="UP000281564"/>
    </source>
</evidence>
<dbReference type="AlphaFoldDB" id="A0A3A6QQC7"/>
<dbReference type="Proteomes" id="UP000281564">
    <property type="component" value="Unassembled WGS sequence"/>
</dbReference>
<dbReference type="InterPro" id="IPR024093">
    <property type="entry name" value="Uncharacterised_MTH865"/>
</dbReference>
<accession>A0A3A6QQC7</accession>
<dbReference type="Gene3D" id="1.10.238.80">
    <property type="entry name" value="MTH865-like"/>
    <property type="match status" value="1"/>
</dbReference>
<dbReference type="RefSeq" id="WP_120083591.1">
    <property type="nucleotide sequence ID" value="NZ_QMDW01000004.1"/>
</dbReference>
<keyword evidence="2" id="KW-1185">Reference proteome</keyword>
<evidence type="ECO:0008006" key="3">
    <source>
        <dbReference type="Google" id="ProtNLM"/>
    </source>
</evidence>
<reference evidence="1 2" key="1">
    <citation type="submission" date="2018-06" db="EMBL/GenBank/DDBJ databases">
        <title>Halonotius sp. F13-13 a new haloarchaeeon isolated from a solar saltern from Isla Cristina, Huelva, Spain.</title>
        <authorList>
            <person name="Duran-Viseras A."/>
            <person name="Sanchez-Porro C."/>
            <person name="Ventosa A."/>
        </authorList>
    </citation>
    <scope>NUCLEOTIDE SEQUENCE [LARGE SCALE GENOMIC DNA]</scope>
    <source>
        <strain evidence="1 2">CECT 7525</strain>
    </source>
</reference>
<dbReference type="OrthoDB" id="335595at2157"/>